<accession>A0A378W1K0</accession>
<feature type="compositionally biased region" description="Basic and acidic residues" evidence="1">
    <location>
        <begin position="18"/>
        <end position="29"/>
    </location>
</feature>
<feature type="region of interest" description="Disordered" evidence="1">
    <location>
        <begin position="1"/>
        <end position="36"/>
    </location>
</feature>
<proteinExistence type="predicted"/>
<organism evidence="2">
    <name type="scientific">Neisseria gonorrhoeae</name>
    <dbReference type="NCBI Taxonomy" id="485"/>
    <lineage>
        <taxon>Bacteria</taxon>
        <taxon>Pseudomonadati</taxon>
        <taxon>Pseudomonadota</taxon>
        <taxon>Betaproteobacteria</taxon>
        <taxon>Neisseriales</taxon>
        <taxon>Neisseriaceae</taxon>
        <taxon>Neisseria</taxon>
    </lineage>
</organism>
<evidence type="ECO:0000256" key="1">
    <source>
        <dbReference type="SAM" id="MobiDB-lite"/>
    </source>
</evidence>
<dbReference type="AlphaFoldDB" id="A0A378W1K0"/>
<reference evidence="2" key="1">
    <citation type="submission" date="2018-06" db="EMBL/GenBank/DDBJ databases">
        <authorList>
            <consortium name="Pathogen Informatics"/>
            <person name="Doyle S."/>
        </authorList>
    </citation>
    <scope>NUCLEOTIDE SEQUENCE [LARGE SCALE GENOMIC DNA]</scope>
    <source>
        <strain evidence="2">NCTC11421</strain>
    </source>
</reference>
<gene>
    <name evidence="2" type="ORF">NCTC11421_02351</name>
</gene>
<name>A0A378W1K0_NEIGO</name>
<sequence>MANLRTIGLAGSQTGKTKHADNGAERKMPSEALSDGIGAGRIKKAASAGMAMQLK</sequence>
<dbReference type="EMBL" id="UGRI01000001">
    <property type="protein sequence ID" value="SUA24354.1"/>
    <property type="molecule type" value="Genomic_DNA"/>
</dbReference>
<evidence type="ECO:0000313" key="2">
    <source>
        <dbReference type="EMBL" id="SUA24354.1"/>
    </source>
</evidence>
<protein>
    <submittedName>
        <fullName evidence="2">Uncharacterized protein</fullName>
    </submittedName>
</protein>